<feature type="compositionally biased region" description="Polar residues" evidence="1">
    <location>
        <begin position="414"/>
        <end position="445"/>
    </location>
</feature>
<dbReference type="InterPro" id="IPR012338">
    <property type="entry name" value="Beta-lactam/transpept-like"/>
</dbReference>
<evidence type="ECO:0000256" key="1">
    <source>
        <dbReference type="SAM" id="MobiDB-lite"/>
    </source>
</evidence>
<dbReference type="SUPFAM" id="SSF56601">
    <property type="entry name" value="beta-lactamase/transpeptidase-like"/>
    <property type="match status" value="1"/>
</dbReference>
<dbReference type="EMBL" id="JAPDSH010000002">
    <property type="protein sequence ID" value="MDF0479356.1"/>
    <property type="molecule type" value="Genomic_DNA"/>
</dbReference>
<dbReference type="PANTHER" id="PTHR46825:SF9">
    <property type="entry name" value="BETA-LACTAMASE-RELATED DOMAIN-CONTAINING PROTEIN"/>
    <property type="match status" value="1"/>
</dbReference>
<proteinExistence type="predicted"/>
<keyword evidence="4" id="KW-1185">Reference proteome</keyword>
<feature type="domain" description="Beta-lactamase-related" evidence="2">
    <location>
        <begin position="110"/>
        <end position="395"/>
    </location>
</feature>
<protein>
    <submittedName>
        <fullName evidence="3">Beta-lactamase family protein</fullName>
    </submittedName>
</protein>
<feature type="region of interest" description="Disordered" evidence="1">
    <location>
        <begin position="414"/>
        <end position="451"/>
    </location>
</feature>
<evidence type="ECO:0000313" key="4">
    <source>
        <dbReference type="Proteomes" id="UP001147148"/>
    </source>
</evidence>
<comment type="caution">
    <text evidence="3">The sequence shown here is derived from an EMBL/GenBank/DDBJ whole genome shotgun (WGS) entry which is preliminary data.</text>
</comment>
<organism evidence="3 4">
    <name type="scientific">Vagococcus proximus</name>
    <dbReference type="NCBI Taxonomy" id="2991417"/>
    <lineage>
        <taxon>Bacteria</taxon>
        <taxon>Bacillati</taxon>
        <taxon>Bacillota</taxon>
        <taxon>Bacilli</taxon>
        <taxon>Lactobacillales</taxon>
        <taxon>Enterococcaceae</taxon>
        <taxon>Vagococcus</taxon>
    </lineage>
</organism>
<dbReference type="PANTHER" id="PTHR46825">
    <property type="entry name" value="D-ALANYL-D-ALANINE-CARBOXYPEPTIDASE/ENDOPEPTIDASE AMPH"/>
    <property type="match status" value="1"/>
</dbReference>
<dbReference type="Pfam" id="PF00144">
    <property type="entry name" value="Beta-lactamase"/>
    <property type="match status" value="1"/>
</dbReference>
<accession>A0ABT5X021</accession>
<dbReference type="InterPro" id="IPR050491">
    <property type="entry name" value="AmpC-like"/>
</dbReference>
<dbReference type="Gene3D" id="3.40.710.10">
    <property type="entry name" value="DD-peptidase/beta-lactamase superfamily"/>
    <property type="match status" value="1"/>
</dbReference>
<reference evidence="3" key="1">
    <citation type="submission" date="2022-10" db="EMBL/GenBank/DDBJ databases">
        <title>Vagococcus sp. isolated from poultry meat.</title>
        <authorList>
            <person name="Johansson P."/>
            <person name="Bjorkroth J."/>
        </authorList>
    </citation>
    <scope>NUCLEOTIDE SEQUENCE</scope>
    <source>
        <strain evidence="3">PNs007</strain>
    </source>
</reference>
<dbReference type="Proteomes" id="UP001147148">
    <property type="component" value="Unassembled WGS sequence"/>
</dbReference>
<sequence>MTRRYRNNSRRKKSSFKAILFNKWALLGTLFVLVISLALYAAQLTNKTLDKQRQEALATKTNKEKQDRDSALKIYEKNMKPRLDFSKLKKSEYPELKKEILNALREENYSGSVIAIKNDKLIVNSSIGYSDKEADKKLTDNSEYMLASIQKSFTAAATMRLVEDNKLTLYTPLSQFYPEIPNSDYITIRNLLDMTSGLFLADYDKSAINEEDVLNEILPNVYYQPLYNGWEYSTVNYNILAGIIRKISGKSYKDFVTEEIITPLRLKNTDFYDKLLKKENKTKSYKSSLEDPYSVPYTISETKYASEIGTGNIYTTPSDLLTYFQGLIDGHILRKNNLESLMTHDLMYFNYTYASGVYNREGHFLAHGIFMGFEPTVLLTNDGSSGIVFMGNSYKDDHMNKDLITELFEKITTPDQEQSTTVDPNQQINDLPNDQYTDDNYQATGDEQVYY</sequence>
<gene>
    <name evidence="3" type="ORF">OL233_03555</name>
</gene>
<evidence type="ECO:0000259" key="2">
    <source>
        <dbReference type="Pfam" id="PF00144"/>
    </source>
</evidence>
<name>A0ABT5X021_9ENTE</name>
<dbReference type="InterPro" id="IPR001466">
    <property type="entry name" value="Beta-lactam-related"/>
</dbReference>
<dbReference type="RefSeq" id="WP_275471000.1">
    <property type="nucleotide sequence ID" value="NZ_JAPDSH010000002.1"/>
</dbReference>
<evidence type="ECO:0000313" key="3">
    <source>
        <dbReference type="EMBL" id="MDF0479356.1"/>
    </source>
</evidence>